<comment type="caution">
    <text evidence="2">Lacks conserved residue(s) required for the propagation of feature annotation.</text>
</comment>
<evidence type="ECO:0000256" key="1">
    <source>
        <dbReference type="ARBA" id="ARBA00023157"/>
    </source>
</evidence>
<dbReference type="InterPro" id="IPR002542">
    <property type="entry name" value="T20D4.11-like_dom"/>
</dbReference>
<dbReference type="PANTHER" id="PTHR37431">
    <property type="entry name" value="PROTEIN CBG06927"/>
    <property type="match status" value="1"/>
</dbReference>
<evidence type="ECO:0000259" key="5">
    <source>
        <dbReference type="Pfam" id="PF01579"/>
    </source>
</evidence>
<organism evidence="6 7">
    <name type="scientific">Ditylenchus destructor</name>
    <dbReference type="NCBI Taxonomy" id="166010"/>
    <lineage>
        <taxon>Eukaryota</taxon>
        <taxon>Metazoa</taxon>
        <taxon>Ecdysozoa</taxon>
        <taxon>Nematoda</taxon>
        <taxon>Chromadorea</taxon>
        <taxon>Rhabditida</taxon>
        <taxon>Tylenchina</taxon>
        <taxon>Tylenchomorpha</taxon>
        <taxon>Sphaerularioidea</taxon>
        <taxon>Anguinidae</taxon>
        <taxon>Anguininae</taxon>
        <taxon>Ditylenchus</taxon>
    </lineage>
</organism>
<dbReference type="Gene3D" id="4.10.400.10">
    <property type="entry name" value="Low-density Lipoprotein Receptor"/>
    <property type="match status" value="1"/>
</dbReference>
<dbReference type="PANTHER" id="PTHR37431:SF5">
    <property type="entry name" value="PROTEIN CBG06905"/>
    <property type="match status" value="1"/>
</dbReference>
<keyword evidence="4" id="KW-0732">Signal</keyword>
<feature type="region of interest" description="Disordered" evidence="3">
    <location>
        <begin position="60"/>
        <end position="105"/>
    </location>
</feature>
<dbReference type="InterPro" id="IPR036055">
    <property type="entry name" value="LDL_receptor-like_sf"/>
</dbReference>
<proteinExistence type="predicted"/>
<keyword evidence="6" id="KW-0675">Receptor</keyword>
<feature type="compositionally biased region" description="Polar residues" evidence="3">
    <location>
        <begin position="682"/>
        <end position="700"/>
    </location>
</feature>
<evidence type="ECO:0000256" key="3">
    <source>
        <dbReference type="SAM" id="MobiDB-lite"/>
    </source>
</evidence>
<feature type="domain" description="T20D4.11-like" evidence="5">
    <location>
        <begin position="1051"/>
        <end position="1202"/>
    </location>
</feature>
<dbReference type="CDD" id="cd00112">
    <property type="entry name" value="LDLa"/>
    <property type="match status" value="1"/>
</dbReference>
<sequence length="1423" mass="155052">MGATPLFSALILILIFFGLALTQNARSNTESNTTSKCENETSSFICHSDNSCIPREWVADGEKDCPQGEDEETTSDSSVQKPESGIQGRNRQPKSHVEAAAKNEDQVCSPQVQAKINRCSSELQDWVANSLEQSIAKSSLLHDSTSVSIIEQGCQLATNYTDCVAKKPAACNQPSPSVPVQQWLNTQMYMCELLVPSIREHSSCFGSSRSPQCPILGNVPSENSPLCSLITRIMGDINCLERSHGDECDDAAIEMMGPMRSETEHVLSDLNCSLPAPSDEDIGDSAVESTPEQVQPALSTSAPTSNIPVPTGPAQGFRLDLTNSLAAFRSVDAVCAQIPADAKKIGDLWAPIRVKICARKEELKSHAQCFQTAEKGQTGCSPILAKNTSCGAIDAFNKHIDCIIKSLNDVCSVEAQDIVIDIQEKLNDEAIGHKCYQQKTDGVSGIEPPINNDGFTLKPISPRCNSEQENAALVCLVELVEINRQLANFQSLNFLLEVSNPNSTVINGICSLYEKYEKCLNTSVFKQNSGARCSFNSPLNTLARIGLSPVCGTSSRELLISSRDCLLEVSRQNKAVQCQSGLHSLGPTVNLMLQGIHGEALLCKSFYSLRNSFQCGAKVIQEHCESHVFEDLNRIQQQMSSIGLEEGCPADPPQNLDEIISRPVNPQSSGAKPPIARPIPQHVSSGPQVNAGSSGTSPASNIGGVCEPEEQKNFGLCVQPLTAFQPHPLAVIKQPKQIDEACQSFKNFNTCRENVKCNPLWARGMSAMFEYACGDGYERYTKVRQCIRRTTTRTDIRECVVTFSKGAPQEACQSSNRLLACALPPINEKCGNEAVEFVQEYVKRFAAVIDPQCRVGEEPAAKAITTFNCTANEDQIVQHCSAPLNDIHSRLDQLFEGGLQAFLRNVNNLAPVFAQGCNLTSEFRECSRSVLQSNTSCVVSSCLIQAGSGICDQPDVAAAIENNLGCVFKQISDPNFGKCLRSTISTLKQFNLEALRGILPQFVECVEPIVMKNCGVVPLNVLKALSSKNVCPISLSSTPLPHPIVPIAPKCTQELRSNYDQCQASFNAKYSFAPISLFNASIVMDDLCGDVQTFSSCIESTSACEQPAKEKAVHRLANRLCSNRNAFEQRRDCMLKMVSSVKGNECLRSYVGDETSSEFCGSLNTSTSCLSEDIYKSCPPETVSFIYDHTNEYLQGLELNNCQLFAPTVSIQTGCNDQDLIQFLECESIVDKFRLKPVSLISDPSKWEEFCGVVKEKYRPCIEALPCRFEPVNSASLALFTNVCDVESTHSNQIKFGNCLNNFTSNSEGKSCVEPFSSVDLLTRDSGEKICPVIDSILNCSTAGVGKMCGNDALLHVYDVHNTWMQAFKPSCALHMPEAMINELGTDTPAGKEESESHSEAFTDLPNTTLKNHICMEGGNISN</sequence>
<evidence type="ECO:0000256" key="4">
    <source>
        <dbReference type="SAM" id="SignalP"/>
    </source>
</evidence>
<dbReference type="Pfam" id="PF01579">
    <property type="entry name" value="DUF19"/>
    <property type="match status" value="3"/>
</dbReference>
<reference evidence="6" key="1">
    <citation type="submission" date="2022-01" db="EMBL/GenBank/DDBJ databases">
        <title>Genome Sequence Resource for Two Populations of Ditylenchus destructor, the Migratory Endoparasitic Phytonematode.</title>
        <authorList>
            <person name="Zhang H."/>
            <person name="Lin R."/>
            <person name="Xie B."/>
        </authorList>
    </citation>
    <scope>NUCLEOTIDE SEQUENCE</scope>
    <source>
        <strain evidence="6">BazhouSP</strain>
    </source>
</reference>
<dbReference type="Proteomes" id="UP001201812">
    <property type="component" value="Unassembled WGS sequence"/>
</dbReference>
<feature type="compositionally biased region" description="Basic and acidic residues" evidence="3">
    <location>
        <begin position="95"/>
        <end position="105"/>
    </location>
</feature>
<dbReference type="EMBL" id="JAKKPZ010000001">
    <property type="protein sequence ID" value="KAI1729288.1"/>
    <property type="molecule type" value="Genomic_DNA"/>
</dbReference>
<keyword evidence="1" id="KW-1015">Disulfide bond</keyword>
<gene>
    <name evidence="6" type="ORF">DdX_01520</name>
</gene>
<feature type="region of interest" description="Disordered" evidence="3">
    <location>
        <begin position="652"/>
        <end position="704"/>
    </location>
</feature>
<dbReference type="InterPro" id="IPR002172">
    <property type="entry name" value="LDrepeatLR_classA_rpt"/>
</dbReference>
<dbReference type="SMART" id="SM00192">
    <property type="entry name" value="LDLa"/>
    <property type="match status" value="1"/>
</dbReference>
<evidence type="ECO:0000256" key="2">
    <source>
        <dbReference type="PROSITE-ProRule" id="PRU00124"/>
    </source>
</evidence>
<comment type="caution">
    <text evidence="6">The sequence shown here is derived from an EMBL/GenBank/DDBJ whole genome shotgun (WGS) entry which is preliminary data.</text>
</comment>
<dbReference type="Pfam" id="PF00057">
    <property type="entry name" value="Ldl_recept_a"/>
    <property type="match status" value="1"/>
</dbReference>
<dbReference type="PROSITE" id="PS50068">
    <property type="entry name" value="LDLRA_2"/>
    <property type="match status" value="1"/>
</dbReference>
<feature type="region of interest" description="Disordered" evidence="3">
    <location>
        <begin position="278"/>
        <end position="308"/>
    </location>
</feature>
<keyword evidence="6" id="KW-0449">Lipoprotein</keyword>
<feature type="domain" description="T20D4.11-like" evidence="5">
    <location>
        <begin position="1215"/>
        <end position="1372"/>
    </location>
</feature>
<dbReference type="SUPFAM" id="SSF57424">
    <property type="entry name" value="LDL receptor-like module"/>
    <property type="match status" value="1"/>
</dbReference>
<feature type="signal peptide" evidence="4">
    <location>
        <begin position="1"/>
        <end position="22"/>
    </location>
</feature>
<feature type="compositionally biased region" description="Polar residues" evidence="3">
    <location>
        <begin position="287"/>
        <end position="308"/>
    </location>
</feature>
<evidence type="ECO:0000313" key="6">
    <source>
        <dbReference type="EMBL" id="KAI1729288.1"/>
    </source>
</evidence>
<feature type="chain" id="PRO_5042261282" evidence="4">
    <location>
        <begin position="23"/>
        <end position="1423"/>
    </location>
</feature>
<evidence type="ECO:0000313" key="7">
    <source>
        <dbReference type="Proteomes" id="UP001201812"/>
    </source>
</evidence>
<protein>
    <submittedName>
        <fullName evidence="6">Low-density lipoprotein receptor domain class A domain-containing protein</fullName>
    </submittedName>
</protein>
<accession>A0AAD4RB95</accession>
<name>A0AAD4RB95_9BILA</name>
<feature type="domain" description="T20D4.11-like" evidence="5">
    <location>
        <begin position="706"/>
        <end position="853"/>
    </location>
</feature>
<keyword evidence="7" id="KW-1185">Reference proteome</keyword>